<accession>A0A939F7I9</accession>
<organism evidence="3 4">
    <name type="scientific">Streptomyces beijiangensis</name>
    <dbReference type="NCBI Taxonomy" id="163361"/>
    <lineage>
        <taxon>Bacteria</taxon>
        <taxon>Bacillati</taxon>
        <taxon>Actinomycetota</taxon>
        <taxon>Actinomycetes</taxon>
        <taxon>Kitasatosporales</taxon>
        <taxon>Streptomycetaceae</taxon>
        <taxon>Streptomyces</taxon>
    </lineage>
</organism>
<dbReference type="Proteomes" id="UP000664167">
    <property type="component" value="Unassembled WGS sequence"/>
</dbReference>
<keyword evidence="2" id="KW-0472">Membrane</keyword>
<evidence type="ECO:0000313" key="4">
    <source>
        <dbReference type="Proteomes" id="UP000664167"/>
    </source>
</evidence>
<name>A0A939F7I9_9ACTN</name>
<reference evidence="3" key="1">
    <citation type="submission" date="2021-03" db="EMBL/GenBank/DDBJ databases">
        <title>Streptomyces poriferae sp. nov., a novel marine sponge-derived Actinobacteria species with anti-MRSA activity.</title>
        <authorList>
            <person name="Sandoval-Powers M."/>
            <person name="Kralova S."/>
            <person name="Nguyen G.-S."/>
            <person name="Fawwal D."/>
            <person name="Degnes K."/>
            <person name="Klinkenberg G."/>
            <person name="Sletta H."/>
            <person name="Wentzel A."/>
            <person name="Liles M.R."/>
        </authorList>
    </citation>
    <scope>NUCLEOTIDE SEQUENCE</scope>
    <source>
        <strain evidence="3">DSM 41794</strain>
    </source>
</reference>
<keyword evidence="2" id="KW-0812">Transmembrane</keyword>
<comment type="caution">
    <text evidence="3">The sequence shown here is derived from an EMBL/GenBank/DDBJ whole genome shotgun (WGS) entry which is preliminary data.</text>
</comment>
<feature type="region of interest" description="Disordered" evidence="1">
    <location>
        <begin position="64"/>
        <end position="90"/>
    </location>
</feature>
<keyword evidence="4" id="KW-1185">Reference proteome</keyword>
<dbReference type="AlphaFoldDB" id="A0A939F7I9"/>
<dbReference type="EMBL" id="JAFLRJ010000149">
    <property type="protein sequence ID" value="MBO0513373.1"/>
    <property type="molecule type" value="Genomic_DNA"/>
</dbReference>
<proteinExistence type="predicted"/>
<protein>
    <submittedName>
        <fullName evidence="3">Uncharacterized protein</fullName>
    </submittedName>
</protein>
<evidence type="ECO:0000313" key="3">
    <source>
        <dbReference type="EMBL" id="MBO0513373.1"/>
    </source>
</evidence>
<sequence length="90" mass="9947">MSERYTGRHTGSRPSALRDRATPGPAKDRRTLKRTALWATMTACVAFVLWAGWAAVVGWTALDDPPPNEDHLCSGQSRTCEQPVSVRTQH</sequence>
<gene>
    <name evidence="3" type="ORF">J0695_16420</name>
</gene>
<feature type="region of interest" description="Disordered" evidence="1">
    <location>
        <begin position="1"/>
        <end position="29"/>
    </location>
</feature>
<evidence type="ECO:0000256" key="1">
    <source>
        <dbReference type="SAM" id="MobiDB-lite"/>
    </source>
</evidence>
<dbReference type="RefSeq" id="WP_206962795.1">
    <property type="nucleotide sequence ID" value="NZ_BAAAJJ010000003.1"/>
</dbReference>
<evidence type="ECO:0000256" key="2">
    <source>
        <dbReference type="SAM" id="Phobius"/>
    </source>
</evidence>
<feature type="compositionally biased region" description="Basic and acidic residues" evidence="1">
    <location>
        <begin position="16"/>
        <end position="29"/>
    </location>
</feature>
<feature type="transmembrane region" description="Helical" evidence="2">
    <location>
        <begin position="36"/>
        <end position="62"/>
    </location>
</feature>
<feature type="compositionally biased region" description="Polar residues" evidence="1">
    <location>
        <begin position="74"/>
        <end position="90"/>
    </location>
</feature>
<keyword evidence="2" id="KW-1133">Transmembrane helix</keyword>